<organism evidence="3 4">
    <name type="scientific">Carboxydocella sporoproducens DSM 16521</name>
    <dbReference type="NCBI Taxonomy" id="1121270"/>
    <lineage>
        <taxon>Bacteria</taxon>
        <taxon>Bacillati</taxon>
        <taxon>Bacillota</taxon>
        <taxon>Clostridia</taxon>
        <taxon>Eubacteriales</taxon>
        <taxon>Clostridiales Family XVI. Incertae Sedis</taxon>
        <taxon>Carboxydocella</taxon>
    </lineage>
</organism>
<dbReference type="Proteomes" id="UP000189933">
    <property type="component" value="Unassembled WGS sequence"/>
</dbReference>
<dbReference type="Gene3D" id="3.30.70.1880">
    <property type="entry name" value="Protein of unknown function DUF881"/>
    <property type="match status" value="1"/>
</dbReference>
<dbReference type="RefSeq" id="WP_078665174.1">
    <property type="nucleotide sequence ID" value="NZ_FUXM01000009.1"/>
</dbReference>
<dbReference type="PANTHER" id="PTHR37313">
    <property type="entry name" value="UPF0749 PROTEIN RV1825"/>
    <property type="match status" value="1"/>
</dbReference>
<reference evidence="4" key="1">
    <citation type="submission" date="2017-02" db="EMBL/GenBank/DDBJ databases">
        <authorList>
            <person name="Varghese N."/>
            <person name="Submissions S."/>
        </authorList>
    </citation>
    <scope>NUCLEOTIDE SEQUENCE [LARGE SCALE GENOMIC DNA]</scope>
    <source>
        <strain evidence="4">DSM 16521</strain>
    </source>
</reference>
<dbReference type="InterPro" id="IPR010273">
    <property type="entry name" value="DUF881"/>
</dbReference>
<dbReference type="Pfam" id="PF05949">
    <property type="entry name" value="DUF881"/>
    <property type="match status" value="1"/>
</dbReference>
<accession>A0A1T4NZY4</accession>
<sequence>MHWQKLKLPLAFTTFSLGLLVSVQLNTQEAALRDYTAQSQENLASVIKTLNEKREALLQEKWELENRLRLIKSDPSQGQRLLSALREENSRLRAAGALAPLRGPGITITVSSQTPIGYDDLIRIINELWNVGAEGIAINGIRLTQYTAITQSASGNTIVGSHAITYPYVIQAIGDSASLTAGINILGGTLDQLINVNGVKIEVKTSQDLLLPAGQAPTAFKYARVPD</sequence>
<dbReference type="OrthoDB" id="9776196at2"/>
<keyword evidence="4" id="KW-1185">Reference proteome</keyword>
<evidence type="ECO:0000256" key="2">
    <source>
        <dbReference type="SAM" id="Coils"/>
    </source>
</evidence>
<dbReference type="GO" id="GO:0005886">
    <property type="term" value="C:plasma membrane"/>
    <property type="evidence" value="ECO:0007669"/>
    <property type="project" value="TreeGrafter"/>
</dbReference>
<evidence type="ECO:0000256" key="1">
    <source>
        <dbReference type="ARBA" id="ARBA00009108"/>
    </source>
</evidence>
<protein>
    <submittedName>
        <fullName evidence="3">Uncharacterized conserved protein YlxW, UPF0749 family</fullName>
    </submittedName>
</protein>
<dbReference type="AlphaFoldDB" id="A0A1T4NZY4"/>
<dbReference type="PANTHER" id="PTHR37313:SF2">
    <property type="entry name" value="UPF0749 PROTEIN YLXX"/>
    <property type="match status" value="1"/>
</dbReference>
<evidence type="ECO:0000313" key="4">
    <source>
        <dbReference type="Proteomes" id="UP000189933"/>
    </source>
</evidence>
<keyword evidence="2" id="KW-0175">Coiled coil</keyword>
<proteinExistence type="inferred from homology"/>
<gene>
    <name evidence="3" type="ORF">SAMN02745885_01085</name>
</gene>
<evidence type="ECO:0000313" key="3">
    <source>
        <dbReference type="EMBL" id="SJZ84682.1"/>
    </source>
</evidence>
<name>A0A1T4NZY4_9FIRM</name>
<feature type="coiled-coil region" evidence="2">
    <location>
        <begin position="40"/>
        <end position="74"/>
    </location>
</feature>
<dbReference type="EMBL" id="FUXM01000009">
    <property type="protein sequence ID" value="SJZ84682.1"/>
    <property type="molecule type" value="Genomic_DNA"/>
</dbReference>
<comment type="similarity">
    <text evidence="1">Belongs to the UPF0749 family.</text>
</comment>